<keyword evidence="4" id="KW-0326">Glycosidase</keyword>
<dbReference type="CDD" id="cd10950">
    <property type="entry name" value="CE4_BsYlxY_like"/>
    <property type="match status" value="1"/>
</dbReference>
<evidence type="ECO:0000256" key="1">
    <source>
        <dbReference type="ARBA" id="ARBA00022723"/>
    </source>
</evidence>
<dbReference type="GO" id="GO:0016798">
    <property type="term" value="F:hydrolase activity, acting on glycosyl bonds"/>
    <property type="evidence" value="ECO:0007669"/>
    <property type="project" value="UniProtKB-KW"/>
</dbReference>
<dbReference type="STRING" id="646529.Desaci_3537"/>
<dbReference type="Gene3D" id="3.20.20.370">
    <property type="entry name" value="Glycoside hydrolase/deacetylase"/>
    <property type="match status" value="1"/>
</dbReference>
<dbReference type="Proteomes" id="UP000002892">
    <property type="component" value="Chromosome"/>
</dbReference>
<dbReference type="GO" id="GO:0016810">
    <property type="term" value="F:hydrolase activity, acting on carbon-nitrogen (but not peptide) bonds"/>
    <property type="evidence" value="ECO:0007669"/>
    <property type="project" value="InterPro"/>
</dbReference>
<dbReference type="GO" id="GO:0046872">
    <property type="term" value="F:metal ion binding"/>
    <property type="evidence" value="ECO:0007669"/>
    <property type="project" value="UniProtKB-KW"/>
</dbReference>
<dbReference type="Pfam" id="PF01522">
    <property type="entry name" value="Polysacc_deac_1"/>
    <property type="match status" value="1"/>
</dbReference>
<dbReference type="SUPFAM" id="SSF88713">
    <property type="entry name" value="Glycoside hydrolase/deacetylase"/>
    <property type="match status" value="1"/>
</dbReference>
<dbReference type="PANTHER" id="PTHR10587:SF133">
    <property type="entry name" value="CHITIN DEACETYLASE 1-RELATED"/>
    <property type="match status" value="1"/>
</dbReference>
<dbReference type="GO" id="GO:0016020">
    <property type="term" value="C:membrane"/>
    <property type="evidence" value="ECO:0007669"/>
    <property type="project" value="TreeGrafter"/>
</dbReference>
<keyword evidence="4" id="KW-0119">Carbohydrate metabolism</keyword>
<organism evidence="4 5">
    <name type="scientific">Desulfosporosinus acidiphilus (strain DSM 22704 / JCM 16185 / SJ4)</name>
    <dbReference type="NCBI Taxonomy" id="646529"/>
    <lineage>
        <taxon>Bacteria</taxon>
        <taxon>Bacillati</taxon>
        <taxon>Bacillota</taxon>
        <taxon>Clostridia</taxon>
        <taxon>Eubacteriales</taxon>
        <taxon>Desulfitobacteriaceae</taxon>
        <taxon>Desulfosporosinus</taxon>
    </lineage>
</organism>
<evidence type="ECO:0000256" key="2">
    <source>
        <dbReference type="ARBA" id="ARBA00022801"/>
    </source>
</evidence>
<sequence length="252" mass="28203">MFINLKISRRILSLGGIFFLLFVGILLEHKMVLTGVRSSKPVEQISTEEKVIALTINVDWGEEFIPAILDVLDKENAKATFFVTGRWAKKNPELLKRIASRGHEIENHGYSHPHPDNLSVGANQEEIKKTESIIQGIIGKRTHFYAPPYGEKGASGLRAADLLGYQTILWTLDTVDWREDSTPEVIVQRIVNPAVRFGIRPKKNGAIVLIHPKLNTVKALPIILSQLTRDGFAFQTLDALITFDQIGNTTSR</sequence>
<protein>
    <submittedName>
        <fullName evidence="4">Putative xylanase/chitin deacetylase</fullName>
    </submittedName>
</protein>
<keyword evidence="4" id="KW-0624">Polysaccharide degradation</keyword>
<accession>I4D9E4</accession>
<dbReference type="EMBL" id="CP003639">
    <property type="protein sequence ID" value="AFM42418.1"/>
    <property type="molecule type" value="Genomic_DNA"/>
</dbReference>
<keyword evidence="5" id="KW-1185">Reference proteome</keyword>
<keyword evidence="2 4" id="KW-0378">Hydrolase</keyword>
<dbReference type="HOGENOM" id="CLU_021264_0_2_9"/>
<dbReference type="RefSeq" id="WP_014828406.1">
    <property type="nucleotide sequence ID" value="NC_018068.1"/>
</dbReference>
<dbReference type="GO" id="GO:0045493">
    <property type="term" value="P:xylan catabolic process"/>
    <property type="evidence" value="ECO:0007669"/>
    <property type="project" value="UniProtKB-KW"/>
</dbReference>
<evidence type="ECO:0000313" key="4">
    <source>
        <dbReference type="EMBL" id="AFM42418.1"/>
    </source>
</evidence>
<feature type="domain" description="NodB homology" evidence="3">
    <location>
        <begin position="50"/>
        <end position="235"/>
    </location>
</feature>
<dbReference type="PROSITE" id="PS51677">
    <property type="entry name" value="NODB"/>
    <property type="match status" value="1"/>
</dbReference>
<reference evidence="4 5" key="1">
    <citation type="journal article" date="2012" name="J. Bacteriol.">
        <title>Complete genome sequences of Desulfosporosinus orientis DSM765T, Desulfosporosinus youngiae DSM17734T, Desulfosporosinus meridiei DSM13257T, and Desulfosporosinus acidiphilus DSM22704T.</title>
        <authorList>
            <person name="Pester M."/>
            <person name="Brambilla E."/>
            <person name="Alazard D."/>
            <person name="Rattei T."/>
            <person name="Weinmaier T."/>
            <person name="Han J."/>
            <person name="Lucas S."/>
            <person name="Lapidus A."/>
            <person name="Cheng J.F."/>
            <person name="Goodwin L."/>
            <person name="Pitluck S."/>
            <person name="Peters L."/>
            <person name="Ovchinnikova G."/>
            <person name="Teshima H."/>
            <person name="Detter J.C."/>
            <person name="Han C.S."/>
            <person name="Tapia R."/>
            <person name="Land M.L."/>
            <person name="Hauser L."/>
            <person name="Kyrpides N.C."/>
            <person name="Ivanova N.N."/>
            <person name="Pagani I."/>
            <person name="Huntmann M."/>
            <person name="Wei C.L."/>
            <person name="Davenport K.W."/>
            <person name="Daligault H."/>
            <person name="Chain P.S."/>
            <person name="Chen A."/>
            <person name="Mavromatis K."/>
            <person name="Markowitz V."/>
            <person name="Szeto E."/>
            <person name="Mikhailova N."/>
            <person name="Pati A."/>
            <person name="Wagner M."/>
            <person name="Woyke T."/>
            <person name="Ollivier B."/>
            <person name="Klenk H.P."/>
            <person name="Spring S."/>
            <person name="Loy A."/>
        </authorList>
    </citation>
    <scope>NUCLEOTIDE SEQUENCE [LARGE SCALE GENOMIC DNA]</scope>
    <source>
        <strain evidence="5">DSM 22704 / JCM 16185 / SJ4</strain>
    </source>
</reference>
<dbReference type="KEGG" id="dai:Desaci_3537"/>
<proteinExistence type="predicted"/>
<evidence type="ECO:0000259" key="3">
    <source>
        <dbReference type="PROSITE" id="PS51677"/>
    </source>
</evidence>
<keyword evidence="4" id="KW-0858">Xylan degradation</keyword>
<keyword evidence="1" id="KW-0479">Metal-binding</keyword>
<dbReference type="OrthoDB" id="61520at2"/>
<gene>
    <name evidence="4" type="ordered locus">Desaci_3537</name>
</gene>
<dbReference type="InterPro" id="IPR011330">
    <property type="entry name" value="Glyco_hydro/deAcase_b/a-brl"/>
</dbReference>
<name>I4D9E4_DESAJ</name>
<dbReference type="InterPro" id="IPR050248">
    <property type="entry name" value="Polysacc_deacetylase_ArnD"/>
</dbReference>
<dbReference type="AlphaFoldDB" id="I4D9E4"/>
<evidence type="ECO:0000313" key="5">
    <source>
        <dbReference type="Proteomes" id="UP000002892"/>
    </source>
</evidence>
<dbReference type="InterPro" id="IPR002509">
    <property type="entry name" value="NODB_dom"/>
</dbReference>
<dbReference type="PANTHER" id="PTHR10587">
    <property type="entry name" value="GLYCOSYL TRANSFERASE-RELATED"/>
    <property type="match status" value="1"/>
</dbReference>
<dbReference type="eggNOG" id="COG0726">
    <property type="taxonomic scope" value="Bacteria"/>
</dbReference>